<accession>A0AA39QD69</accession>
<keyword evidence="2" id="KW-0812">Transmembrane</keyword>
<dbReference type="AlphaFoldDB" id="A0AA39QD69"/>
<gene>
    <name evidence="3" type="ORF">EDD18DRAFT_778617</name>
</gene>
<keyword evidence="4" id="KW-1185">Reference proteome</keyword>
<comment type="caution">
    <text evidence="3">The sequence shown here is derived from an EMBL/GenBank/DDBJ whole genome shotgun (WGS) entry which is preliminary data.</text>
</comment>
<sequence length="256" mass="27477">MFTAGASNDTTVRDALISLIHMKAGSNVSAGVFPLTYDPNKGTSISGQASPGQGAMFSLMTLRPQNKIENQTNSGGNSSSTGDHSSSNNDQTSSSSSNASPIAGGVVGGLVFLTLLVFGVLMYRRRQRRKYGDTNNQRSARDSSTRGVPPYSLYGSRGSQNSSLLVPLRAGQQSASIEPYPLRKGGQPIILSSITSELTVVTSTPFPESSSSVNRDERFNSDNATTLQLRREVESLRREMDEMQARGLYEPPPQYA</sequence>
<organism evidence="3 4">
    <name type="scientific">Armillaria luteobubalina</name>
    <dbReference type="NCBI Taxonomy" id="153913"/>
    <lineage>
        <taxon>Eukaryota</taxon>
        <taxon>Fungi</taxon>
        <taxon>Dikarya</taxon>
        <taxon>Basidiomycota</taxon>
        <taxon>Agaricomycotina</taxon>
        <taxon>Agaricomycetes</taxon>
        <taxon>Agaricomycetidae</taxon>
        <taxon>Agaricales</taxon>
        <taxon>Marasmiineae</taxon>
        <taxon>Physalacriaceae</taxon>
        <taxon>Armillaria</taxon>
    </lineage>
</organism>
<evidence type="ECO:0008006" key="5">
    <source>
        <dbReference type="Google" id="ProtNLM"/>
    </source>
</evidence>
<keyword evidence="2" id="KW-1133">Transmembrane helix</keyword>
<feature type="region of interest" description="Disordered" evidence="1">
    <location>
        <begin position="129"/>
        <end position="159"/>
    </location>
</feature>
<dbReference type="EMBL" id="JAUEPU010000007">
    <property type="protein sequence ID" value="KAK0500748.1"/>
    <property type="molecule type" value="Genomic_DNA"/>
</dbReference>
<feature type="region of interest" description="Disordered" evidence="1">
    <location>
        <begin position="68"/>
        <end position="99"/>
    </location>
</feature>
<proteinExistence type="predicted"/>
<name>A0AA39QD69_9AGAR</name>
<reference evidence="3" key="1">
    <citation type="submission" date="2023-06" db="EMBL/GenBank/DDBJ databases">
        <authorList>
            <consortium name="Lawrence Berkeley National Laboratory"/>
            <person name="Ahrendt S."/>
            <person name="Sahu N."/>
            <person name="Indic B."/>
            <person name="Wong-Bajracharya J."/>
            <person name="Merenyi Z."/>
            <person name="Ke H.-M."/>
            <person name="Monk M."/>
            <person name="Kocsube S."/>
            <person name="Drula E."/>
            <person name="Lipzen A."/>
            <person name="Balint B."/>
            <person name="Henrissat B."/>
            <person name="Andreopoulos B."/>
            <person name="Martin F.M."/>
            <person name="Harder C.B."/>
            <person name="Rigling D."/>
            <person name="Ford K.L."/>
            <person name="Foster G.D."/>
            <person name="Pangilinan J."/>
            <person name="Papanicolaou A."/>
            <person name="Barry K."/>
            <person name="LaButti K."/>
            <person name="Viragh M."/>
            <person name="Koriabine M."/>
            <person name="Yan M."/>
            <person name="Riley R."/>
            <person name="Champramary S."/>
            <person name="Plett K.L."/>
            <person name="Tsai I.J."/>
            <person name="Slot J."/>
            <person name="Sipos G."/>
            <person name="Plett J."/>
            <person name="Nagy L.G."/>
            <person name="Grigoriev I.V."/>
        </authorList>
    </citation>
    <scope>NUCLEOTIDE SEQUENCE</scope>
    <source>
        <strain evidence="3">HWK02</strain>
    </source>
</reference>
<protein>
    <recommendedName>
        <fullName evidence="5">DUF1793 domain-containing protein</fullName>
    </recommendedName>
</protein>
<feature type="compositionally biased region" description="Low complexity" evidence="1">
    <location>
        <begin position="72"/>
        <end position="99"/>
    </location>
</feature>
<feature type="transmembrane region" description="Helical" evidence="2">
    <location>
        <begin position="102"/>
        <end position="123"/>
    </location>
</feature>
<evidence type="ECO:0000313" key="3">
    <source>
        <dbReference type="EMBL" id="KAK0500748.1"/>
    </source>
</evidence>
<evidence type="ECO:0000256" key="2">
    <source>
        <dbReference type="SAM" id="Phobius"/>
    </source>
</evidence>
<evidence type="ECO:0000313" key="4">
    <source>
        <dbReference type="Proteomes" id="UP001175228"/>
    </source>
</evidence>
<dbReference type="Proteomes" id="UP001175228">
    <property type="component" value="Unassembled WGS sequence"/>
</dbReference>
<dbReference type="CDD" id="cd12087">
    <property type="entry name" value="TM_EGFR-like"/>
    <property type="match status" value="1"/>
</dbReference>
<dbReference type="Gene3D" id="1.20.5.510">
    <property type="entry name" value="Single helix bin"/>
    <property type="match status" value="1"/>
</dbReference>
<evidence type="ECO:0000256" key="1">
    <source>
        <dbReference type="SAM" id="MobiDB-lite"/>
    </source>
</evidence>
<keyword evidence="2" id="KW-0472">Membrane</keyword>